<proteinExistence type="predicted"/>
<accession>A0A0F9FIZ3</accession>
<dbReference type="EMBL" id="LAZR01021172">
    <property type="protein sequence ID" value="KKL86233.1"/>
    <property type="molecule type" value="Genomic_DNA"/>
</dbReference>
<protein>
    <submittedName>
        <fullName evidence="1">Uncharacterized protein</fullName>
    </submittedName>
</protein>
<dbReference type="AlphaFoldDB" id="A0A0F9FIZ3"/>
<evidence type="ECO:0000313" key="1">
    <source>
        <dbReference type="EMBL" id="KKL86233.1"/>
    </source>
</evidence>
<organism evidence="1">
    <name type="scientific">marine sediment metagenome</name>
    <dbReference type="NCBI Taxonomy" id="412755"/>
    <lineage>
        <taxon>unclassified sequences</taxon>
        <taxon>metagenomes</taxon>
        <taxon>ecological metagenomes</taxon>
    </lineage>
</organism>
<gene>
    <name evidence="1" type="ORF">LCGC14_1946760</name>
</gene>
<reference evidence="1" key="1">
    <citation type="journal article" date="2015" name="Nature">
        <title>Complex archaea that bridge the gap between prokaryotes and eukaryotes.</title>
        <authorList>
            <person name="Spang A."/>
            <person name="Saw J.H."/>
            <person name="Jorgensen S.L."/>
            <person name="Zaremba-Niedzwiedzka K."/>
            <person name="Martijn J."/>
            <person name="Lind A.E."/>
            <person name="van Eijk R."/>
            <person name="Schleper C."/>
            <person name="Guy L."/>
            <person name="Ettema T.J."/>
        </authorList>
    </citation>
    <scope>NUCLEOTIDE SEQUENCE</scope>
</reference>
<comment type="caution">
    <text evidence="1">The sequence shown here is derived from an EMBL/GenBank/DDBJ whole genome shotgun (WGS) entry which is preliminary data.</text>
</comment>
<sequence length="47" mass="5025">MGFSIGKAIGLMELAISDTNGSRSKKGLIKEAISELKKAVYKLKVAE</sequence>
<name>A0A0F9FIZ3_9ZZZZ</name>